<evidence type="ECO:0000313" key="1">
    <source>
        <dbReference type="EMBL" id="CAA2957824.1"/>
    </source>
</evidence>
<protein>
    <submittedName>
        <fullName evidence="1">Uncharacterized protein</fullName>
    </submittedName>
</protein>
<organism evidence="1 2">
    <name type="scientific">Olea europaea subsp. europaea</name>
    <dbReference type="NCBI Taxonomy" id="158383"/>
    <lineage>
        <taxon>Eukaryota</taxon>
        <taxon>Viridiplantae</taxon>
        <taxon>Streptophyta</taxon>
        <taxon>Embryophyta</taxon>
        <taxon>Tracheophyta</taxon>
        <taxon>Spermatophyta</taxon>
        <taxon>Magnoliopsida</taxon>
        <taxon>eudicotyledons</taxon>
        <taxon>Gunneridae</taxon>
        <taxon>Pentapetalae</taxon>
        <taxon>asterids</taxon>
        <taxon>lamiids</taxon>
        <taxon>Lamiales</taxon>
        <taxon>Oleaceae</taxon>
        <taxon>Oleeae</taxon>
        <taxon>Olea</taxon>
    </lineage>
</organism>
<dbReference type="AlphaFoldDB" id="A0A8S0PYS6"/>
<name>A0A8S0PYS6_OLEEU</name>
<proteinExistence type="predicted"/>
<evidence type="ECO:0000313" key="2">
    <source>
        <dbReference type="Proteomes" id="UP000594638"/>
    </source>
</evidence>
<reference evidence="1 2" key="1">
    <citation type="submission" date="2019-12" db="EMBL/GenBank/DDBJ databases">
        <authorList>
            <person name="Alioto T."/>
            <person name="Alioto T."/>
            <person name="Gomez Garrido J."/>
        </authorList>
    </citation>
    <scope>NUCLEOTIDE SEQUENCE [LARGE SCALE GENOMIC DNA]</scope>
</reference>
<dbReference type="EMBL" id="CACTIH010000240">
    <property type="protein sequence ID" value="CAA2957824.1"/>
    <property type="molecule type" value="Genomic_DNA"/>
</dbReference>
<comment type="caution">
    <text evidence="1">The sequence shown here is derived from an EMBL/GenBank/DDBJ whole genome shotgun (WGS) entry which is preliminary data.</text>
</comment>
<dbReference type="Gramene" id="OE9A048941T1">
    <property type="protein sequence ID" value="OE9A048941C1"/>
    <property type="gene ID" value="OE9A048941"/>
</dbReference>
<dbReference type="Proteomes" id="UP000594638">
    <property type="component" value="Unassembled WGS sequence"/>
</dbReference>
<keyword evidence="2" id="KW-1185">Reference proteome</keyword>
<accession>A0A8S0PYS6</accession>
<gene>
    <name evidence="1" type="ORF">OLEA9_A048941</name>
</gene>
<sequence length="126" mass="14046">MVKHDVFVRFCDCIDIKYDGYDIKYGQSAGVADQWDKVTNIEQTSDKKGKGKTDPVDDIKHPYFSPTISFDLGIASTSINSTVVNMHDMFKSKEVHQQVDAVVVGVVNETGIEEQVGVTMKTIIEE</sequence>